<gene>
    <name evidence="2" type="primary">5</name>
    <name evidence="2" type="ORF">SEA_CHISANAKITSUNE_5</name>
</gene>
<name>A0AAE8BX70_9CAUD</name>
<dbReference type="GeneID" id="77951981"/>
<evidence type="ECO:0000256" key="1">
    <source>
        <dbReference type="SAM" id="MobiDB-lite"/>
    </source>
</evidence>
<dbReference type="Proteomes" id="UP000827561">
    <property type="component" value="Segment"/>
</dbReference>
<accession>A0AAE8BX70</accession>
<dbReference type="EMBL" id="MZ820089">
    <property type="protein sequence ID" value="QZE10779.1"/>
    <property type="molecule type" value="Genomic_DNA"/>
</dbReference>
<organism evidence="2 3">
    <name type="scientific">Gordonia phage ChisanaKitsune</name>
    <dbReference type="NCBI Taxonomy" id="2871538"/>
    <lineage>
        <taxon>Viruses</taxon>
        <taxon>Duplodnaviria</taxon>
        <taxon>Heunggongvirae</taxon>
        <taxon>Uroviricota</taxon>
        <taxon>Caudoviricetes</taxon>
        <taxon>Chidieberevirus</taxon>
        <taxon>Chidieberevirus chisanakitsune</taxon>
    </lineage>
</organism>
<keyword evidence="3" id="KW-1185">Reference proteome</keyword>
<dbReference type="RefSeq" id="YP_010675652.1">
    <property type="nucleotide sequence ID" value="NC_071006.1"/>
</dbReference>
<feature type="region of interest" description="Disordered" evidence="1">
    <location>
        <begin position="93"/>
        <end position="124"/>
    </location>
</feature>
<evidence type="ECO:0000313" key="3">
    <source>
        <dbReference type="Proteomes" id="UP000827561"/>
    </source>
</evidence>
<dbReference type="KEGG" id="vg:77951981"/>
<sequence>MAYRLPSFQQPYYTDTILQGMGQIHVSMSHCSVCHAAMQKVDQQAHTQWHQKMHNEQQAMLTGVYVDFQSIVQDLRIAEQQILALNEQTRRMAGPVRKKRGTRATGHTAPKTTASDPRTDGRRLGSLADSEDIAANRYLVSPASGRKLTVEFDCPDCIARIDRRNPHHSCSVAEVASTYCQECEQAVGPFDGYQYLYEIEGVYTRWMGHKRCVLPMTKPCGKYVPRIYNGSTQDMCATCGWTPEEHNA</sequence>
<evidence type="ECO:0000313" key="2">
    <source>
        <dbReference type="EMBL" id="QZE10779.1"/>
    </source>
</evidence>
<proteinExistence type="predicted"/>
<protein>
    <submittedName>
        <fullName evidence="2">Uncharacterized protein</fullName>
    </submittedName>
</protein>
<reference evidence="2 3" key="1">
    <citation type="submission" date="2021-08" db="EMBL/GenBank/DDBJ databases">
        <authorList>
            <person name="Abebe M.A."/>
            <person name="Anderson J.Z."/>
            <person name="Burris R."/>
            <person name="Durrani M."/>
            <person name="Fetterly M.N."/>
            <person name="Fowler R.A."/>
            <person name="Friedman A."/>
            <person name="Khuong T.M."/>
            <person name="Konnor C.A."/>
            <person name="Madden B.G."/>
            <person name="Makula M.N."/>
            <person name="McTigue K."/>
            <person name="Morgan A.R."/>
            <person name="Qureshi S.I."/>
            <person name="Rainey M."/>
            <person name="Scherer A.E."/>
            <person name="Singer L."/>
            <person name="Thakar S.M."/>
            <person name="Truong P."/>
            <person name="Zaeean M.H."/>
            <person name="Balish M.F."/>
            <person name="Garlena R.A."/>
            <person name="Russell D.A."/>
            <person name="Jacobs-Sera D."/>
            <person name="Hatfull G.F."/>
        </authorList>
    </citation>
    <scope>NUCLEOTIDE SEQUENCE [LARGE SCALE GENOMIC DNA]</scope>
</reference>